<keyword evidence="1" id="KW-1133">Transmembrane helix</keyword>
<evidence type="ECO:0000256" key="1">
    <source>
        <dbReference type="SAM" id="Phobius"/>
    </source>
</evidence>
<evidence type="ECO:0000313" key="2">
    <source>
        <dbReference type="EMBL" id="KMP00238.1"/>
    </source>
</evidence>
<protein>
    <submittedName>
        <fullName evidence="2">Uncharacterized protein</fullName>
    </submittedName>
</protein>
<sequence>MRCARAALHPQLRLCSHENTETEDIKSCGRAQKVFAEGIPFPSFNGSPDFLKHKAANLILISPLRSPGFLNLLEHPTTIWRNLTFLMGVGQKGGIAYSTSLPTLGPLLPLIVSIGYLLLRLYGPSCKDRA</sequence>
<feature type="transmembrane region" description="Helical" evidence="1">
    <location>
        <begin position="95"/>
        <end position="119"/>
    </location>
</feature>
<organism evidence="2 3">
    <name type="scientific">Coccidioides immitis RMSCC 2394</name>
    <dbReference type="NCBI Taxonomy" id="404692"/>
    <lineage>
        <taxon>Eukaryota</taxon>
        <taxon>Fungi</taxon>
        <taxon>Dikarya</taxon>
        <taxon>Ascomycota</taxon>
        <taxon>Pezizomycotina</taxon>
        <taxon>Eurotiomycetes</taxon>
        <taxon>Eurotiomycetidae</taxon>
        <taxon>Onygenales</taxon>
        <taxon>Onygenaceae</taxon>
        <taxon>Coccidioides</taxon>
    </lineage>
</organism>
<keyword evidence="1" id="KW-0812">Transmembrane</keyword>
<name>A0A0J6Y0Z2_COCIT</name>
<reference evidence="3" key="1">
    <citation type="journal article" date="2010" name="Genome Res.">
        <title>Population genomic sequencing of Coccidioides fungi reveals recent hybridization and transposon control.</title>
        <authorList>
            <person name="Neafsey D.E."/>
            <person name="Barker B.M."/>
            <person name="Sharpton T.J."/>
            <person name="Stajich J.E."/>
            <person name="Park D.J."/>
            <person name="Whiston E."/>
            <person name="Hung C.-Y."/>
            <person name="McMahan C."/>
            <person name="White J."/>
            <person name="Sykes S."/>
            <person name="Heiman D."/>
            <person name="Young S."/>
            <person name="Zeng Q."/>
            <person name="Abouelleil A."/>
            <person name="Aftuck L."/>
            <person name="Bessette D."/>
            <person name="Brown A."/>
            <person name="FitzGerald M."/>
            <person name="Lui A."/>
            <person name="Macdonald J.P."/>
            <person name="Priest M."/>
            <person name="Orbach M.J."/>
            <person name="Galgiani J.N."/>
            <person name="Kirkland T.N."/>
            <person name="Cole G.T."/>
            <person name="Birren B.W."/>
            <person name="Henn M.R."/>
            <person name="Taylor J.W."/>
            <person name="Rounsley S.D."/>
        </authorList>
    </citation>
    <scope>NUCLEOTIDE SEQUENCE [LARGE SCALE GENOMIC DNA]</scope>
    <source>
        <strain evidence="3">RMSCC 2394</strain>
    </source>
</reference>
<gene>
    <name evidence="2" type="ORF">CIRG_00380</name>
</gene>
<dbReference type="Proteomes" id="UP000054565">
    <property type="component" value="Unassembled WGS sequence"/>
</dbReference>
<dbReference type="EMBL" id="DS028093">
    <property type="protein sequence ID" value="KMP00238.1"/>
    <property type="molecule type" value="Genomic_DNA"/>
</dbReference>
<evidence type="ECO:0000313" key="3">
    <source>
        <dbReference type="Proteomes" id="UP000054565"/>
    </source>
</evidence>
<accession>A0A0J6Y0Z2</accession>
<proteinExistence type="predicted"/>
<dbReference type="AlphaFoldDB" id="A0A0J6Y0Z2"/>
<keyword evidence="1" id="KW-0472">Membrane</keyword>